<feature type="chain" id="PRO_5043476047" evidence="1">
    <location>
        <begin position="22"/>
        <end position="137"/>
    </location>
</feature>
<evidence type="ECO:0000313" key="3">
    <source>
        <dbReference type="EMBL" id="MCE8049867.1"/>
    </source>
</evidence>
<organism evidence="3 5">
    <name type="scientific">Billgrantia desiderata</name>
    <dbReference type="NCBI Taxonomy" id="52021"/>
    <lineage>
        <taxon>Bacteria</taxon>
        <taxon>Pseudomonadati</taxon>
        <taxon>Pseudomonadota</taxon>
        <taxon>Gammaproteobacteria</taxon>
        <taxon>Oceanospirillales</taxon>
        <taxon>Halomonadaceae</taxon>
        <taxon>Billgrantia</taxon>
    </lineage>
</organism>
<name>A0AAW4YLK7_9GAMM</name>
<proteinExistence type="predicted"/>
<feature type="signal peptide" evidence="1">
    <location>
        <begin position="1"/>
        <end position="21"/>
    </location>
</feature>
<reference evidence="3 4" key="2">
    <citation type="journal article" date="2021" name="Front. Microbiol.">
        <title>Aerobic Denitrification and Heterotrophic Sulfur Oxidation in the Genus Halomonas Revealed by Six Novel Species Characterizations and Genome-Based Analysis.</title>
        <authorList>
            <person name="Wang L."/>
            <person name="Shao Z."/>
        </authorList>
    </citation>
    <scope>NUCLEOTIDE SEQUENCE</scope>
    <source>
        <strain evidence="2 4">MCCC 1A05748</strain>
        <strain evidence="3">MCCC 1A05776</strain>
    </source>
</reference>
<evidence type="ECO:0000313" key="4">
    <source>
        <dbReference type="Proteomes" id="UP001320154"/>
    </source>
</evidence>
<comment type="caution">
    <text evidence="3">The sequence shown here is derived from an EMBL/GenBank/DDBJ whole genome shotgun (WGS) entry which is preliminary data.</text>
</comment>
<dbReference type="EMBL" id="JABFTQ010000010">
    <property type="protein sequence ID" value="MCE8048130.1"/>
    <property type="molecule type" value="Genomic_DNA"/>
</dbReference>
<evidence type="ECO:0000256" key="1">
    <source>
        <dbReference type="SAM" id="SignalP"/>
    </source>
</evidence>
<reference evidence="3" key="1">
    <citation type="submission" date="2020-05" db="EMBL/GenBank/DDBJ databases">
        <authorList>
            <person name="Wang L."/>
            <person name="Shao Z."/>
        </authorList>
    </citation>
    <scope>NUCLEOTIDE SEQUENCE</scope>
    <source>
        <strain evidence="2">MCCC 1A05748</strain>
        <strain evidence="3">MCCC 1A05776</strain>
    </source>
</reference>
<dbReference type="EMBL" id="JABFTS010000001">
    <property type="protein sequence ID" value="MCE8049867.1"/>
    <property type="molecule type" value="Genomic_DNA"/>
</dbReference>
<dbReference type="RefSeq" id="WP_234238349.1">
    <property type="nucleotide sequence ID" value="NZ_JABFTQ010000010.1"/>
</dbReference>
<dbReference type="Gene3D" id="2.60.120.380">
    <property type="match status" value="1"/>
</dbReference>
<keyword evidence="1" id="KW-0732">Signal</keyword>
<gene>
    <name evidence="2" type="ORF">HOP60_15485</name>
    <name evidence="3" type="ORF">HOP61_00975</name>
</gene>
<keyword evidence="4" id="KW-1185">Reference proteome</keyword>
<dbReference type="Proteomes" id="UP001320178">
    <property type="component" value="Unassembled WGS sequence"/>
</dbReference>
<dbReference type="Proteomes" id="UP001320154">
    <property type="component" value="Unassembled WGS sequence"/>
</dbReference>
<protein>
    <submittedName>
        <fullName evidence="3">Uncharacterized protein</fullName>
    </submittedName>
</protein>
<sequence>MIKKIAFATAVLTMFSAPAFASFGTAASNGNVLQEGSTSSSIINTGQPHTYQLDLDQATTVRIASSHLPGAHSMLPMSAQLIDAQGNTVKEVRSSGGDFEIREALQAGQYRLVVSGSSAPGGDGWDAHRYSLHVAFQ</sequence>
<accession>A0AAW4YLK7</accession>
<evidence type="ECO:0000313" key="2">
    <source>
        <dbReference type="EMBL" id="MCE8048130.1"/>
    </source>
</evidence>
<evidence type="ECO:0000313" key="5">
    <source>
        <dbReference type="Proteomes" id="UP001320178"/>
    </source>
</evidence>
<dbReference type="AlphaFoldDB" id="A0AAW4YLK7"/>